<dbReference type="PANTHER" id="PTHR45913">
    <property type="entry name" value="EPM2A-INTERACTING PROTEIN 1"/>
    <property type="match status" value="1"/>
</dbReference>
<evidence type="ECO:0000313" key="2">
    <source>
        <dbReference type="Proteomes" id="UP001174136"/>
    </source>
</evidence>
<sequence length="219" mass="25064">MAEPKKRKIASECRKFQTRWQNEYFFMEVKGKHYETKHQTYMSYTGVNENRSSTQHGKPFSDGDFIKQCLTKVAGIMCPEKIVRRIEDLSVNVKHQLSDKACAFDFFSIACDESTDATDTAQLLIFLRGVENNFCITEELLDLSSLKTTTTGKDMFKTVSNARWDLNGTSCVELRRTGPPKEWPLWCVPRCGRVEVRLLKCIASSTKKHSVPRQSSLAM</sequence>
<dbReference type="EMBL" id="JAOPHQ010000288">
    <property type="protein sequence ID" value="KAK0155387.1"/>
    <property type="molecule type" value="Genomic_DNA"/>
</dbReference>
<accession>A0AA47NC98</accession>
<name>A0AA47NC98_MERPO</name>
<dbReference type="PANTHER" id="PTHR45913:SF9">
    <property type="entry name" value="GENERAL TRANSCRIPTION FACTOR II-I REPEAT DOMAIN-CONTAINING PROTEIN 2-LIKE-RELATED"/>
    <property type="match status" value="1"/>
</dbReference>
<keyword evidence="2" id="KW-1185">Reference proteome</keyword>
<proteinExistence type="predicted"/>
<gene>
    <name evidence="1" type="ORF">N1851_002292</name>
</gene>
<organism evidence="1 2">
    <name type="scientific">Merluccius polli</name>
    <name type="common">Benguela hake</name>
    <name type="synonym">Merluccius cadenati</name>
    <dbReference type="NCBI Taxonomy" id="89951"/>
    <lineage>
        <taxon>Eukaryota</taxon>
        <taxon>Metazoa</taxon>
        <taxon>Chordata</taxon>
        <taxon>Craniata</taxon>
        <taxon>Vertebrata</taxon>
        <taxon>Euteleostomi</taxon>
        <taxon>Actinopterygii</taxon>
        <taxon>Neopterygii</taxon>
        <taxon>Teleostei</taxon>
        <taxon>Neoteleostei</taxon>
        <taxon>Acanthomorphata</taxon>
        <taxon>Zeiogadaria</taxon>
        <taxon>Gadariae</taxon>
        <taxon>Gadiformes</taxon>
        <taxon>Gadoidei</taxon>
        <taxon>Merlucciidae</taxon>
        <taxon>Merluccius</taxon>
    </lineage>
</organism>
<protein>
    <submittedName>
        <fullName evidence="1">General transcription factor II-I repeat domain-containing protein 2</fullName>
    </submittedName>
</protein>
<evidence type="ECO:0000313" key="1">
    <source>
        <dbReference type="EMBL" id="KAK0155387.1"/>
    </source>
</evidence>
<dbReference type="AlphaFoldDB" id="A0AA47NC98"/>
<reference evidence="1" key="1">
    <citation type="journal article" date="2023" name="Front. Mar. Sci.">
        <title>A new Merluccius polli reference genome to investigate the effects of global change in West African waters.</title>
        <authorList>
            <person name="Mateo J.L."/>
            <person name="Blanco-Fernandez C."/>
            <person name="Garcia-Vazquez E."/>
            <person name="Machado-Schiaffino G."/>
        </authorList>
    </citation>
    <scope>NUCLEOTIDE SEQUENCE</scope>
    <source>
        <strain evidence="1">C29</strain>
        <tissue evidence="1">Fin</tissue>
    </source>
</reference>
<comment type="caution">
    <text evidence="1">The sequence shown here is derived from an EMBL/GenBank/DDBJ whole genome shotgun (WGS) entry which is preliminary data.</text>
</comment>
<dbReference type="Proteomes" id="UP001174136">
    <property type="component" value="Unassembled WGS sequence"/>
</dbReference>